<feature type="region of interest" description="Disordered" evidence="1">
    <location>
        <begin position="1"/>
        <end position="27"/>
    </location>
</feature>
<dbReference type="EMBL" id="JAADYS010001568">
    <property type="protein sequence ID" value="KAF4462229.1"/>
    <property type="molecule type" value="Genomic_DNA"/>
</dbReference>
<feature type="region of interest" description="Disordered" evidence="1">
    <location>
        <begin position="379"/>
        <end position="411"/>
    </location>
</feature>
<evidence type="ECO:0000256" key="1">
    <source>
        <dbReference type="SAM" id="MobiDB-lite"/>
    </source>
</evidence>
<evidence type="ECO:0000313" key="2">
    <source>
        <dbReference type="EMBL" id="KAF4462229.1"/>
    </source>
</evidence>
<comment type="caution">
    <text evidence="2">The sequence shown here is derived from an EMBL/GenBank/DDBJ whole genome shotgun (WGS) entry which is preliminary data.</text>
</comment>
<evidence type="ECO:0000313" key="3">
    <source>
        <dbReference type="Proteomes" id="UP000554235"/>
    </source>
</evidence>
<protein>
    <submittedName>
        <fullName evidence="2">Uncharacterized protein</fullName>
    </submittedName>
</protein>
<sequence length="582" mass="65033">MANANRTSTSTEVFITPPSSPSQLQSQHSQFPWQRPLPFLDVPFVENNFLQPNKVLGICCSARNIWYSKLHWPDDPQFADLFGPATEVQKKLMPDFDSIWETEGIRKLIERKPLSTTPYSYERRMAGVRVVNQTHITLQPSFWIRTTDEAIKKKTPWKKLKKLVKHLGLNSLQNADIYIEGGLRLADEKASLPKDPFPLDKGISFPNGMILYTHIQEKPLGASACGIVCLTTIIKDDVVLHQKHSRIGGLINYGSSRLGVTSGHVMLEHFLGYRARKGPESAESLSSGDSSMIKSDVEVAISRKRKRAVSDLYPKTQEEEPEEEESDDDLELIENGPGQNGDQEKMPSLGQVDLTGITQWISVMPFRTITFIGRAEPYSAQNSTGSAPSQTPRITTDPGQGSAGHLRSTGPSISEDLAPMKSWDVDLQTPQIEKELAQSSTWRFRFPEQPIPADFTLVSGLNDWKYENYYLNTMAIDQQCYNKGSESPITDGENLLNEDAGTLTSCRGLGVSDDDEERKWISGYTPNDSLTVGEVLVLANEKPPHIVASLRTNKVPLVINGTQFWTRKLLLEAPLCKYLARI</sequence>
<gene>
    <name evidence="2" type="ORF">FALBO_10970</name>
</gene>
<reference evidence="2 3" key="1">
    <citation type="submission" date="2020-01" db="EMBL/GenBank/DDBJ databases">
        <title>Identification and distribution of gene clusters putatively required for synthesis of sphingolipid metabolism inhibitors in phylogenetically diverse species of the filamentous fungus Fusarium.</title>
        <authorList>
            <person name="Kim H.-S."/>
            <person name="Busman M."/>
            <person name="Brown D.W."/>
            <person name="Divon H."/>
            <person name="Uhlig S."/>
            <person name="Proctor R.H."/>
        </authorList>
    </citation>
    <scope>NUCLEOTIDE SEQUENCE [LARGE SCALE GENOMIC DNA]</scope>
    <source>
        <strain evidence="2 3">NRRL 20459</strain>
    </source>
</reference>
<name>A0A8H4L6N6_9HYPO</name>
<feature type="compositionally biased region" description="Acidic residues" evidence="1">
    <location>
        <begin position="319"/>
        <end position="332"/>
    </location>
</feature>
<dbReference type="OrthoDB" id="4395072at2759"/>
<feature type="compositionally biased region" description="Polar residues" evidence="1">
    <location>
        <begin position="379"/>
        <end position="399"/>
    </location>
</feature>
<dbReference type="AlphaFoldDB" id="A0A8H4L6N6"/>
<keyword evidence="3" id="KW-1185">Reference proteome</keyword>
<organism evidence="2 3">
    <name type="scientific">Fusarium albosuccineum</name>
    <dbReference type="NCBI Taxonomy" id="1237068"/>
    <lineage>
        <taxon>Eukaryota</taxon>
        <taxon>Fungi</taxon>
        <taxon>Dikarya</taxon>
        <taxon>Ascomycota</taxon>
        <taxon>Pezizomycotina</taxon>
        <taxon>Sordariomycetes</taxon>
        <taxon>Hypocreomycetidae</taxon>
        <taxon>Hypocreales</taxon>
        <taxon>Nectriaceae</taxon>
        <taxon>Fusarium</taxon>
        <taxon>Fusarium decemcellulare species complex</taxon>
    </lineage>
</organism>
<dbReference type="Proteomes" id="UP000554235">
    <property type="component" value="Unassembled WGS sequence"/>
</dbReference>
<feature type="compositionally biased region" description="Polar residues" evidence="1">
    <location>
        <begin position="1"/>
        <end position="13"/>
    </location>
</feature>
<feature type="region of interest" description="Disordered" evidence="1">
    <location>
        <begin position="311"/>
        <end position="348"/>
    </location>
</feature>
<accession>A0A8H4L6N6</accession>
<proteinExistence type="predicted"/>